<evidence type="ECO:0000313" key="8">
    <source>
        <dbReference type="EMBL" id="WPL19941.1"/>
    </source>
</evidence>
<keyword evidence="5 6" id="KW-0472">Membrane</keyword>
<feature type="transmembrane region" description="Helical" evidence="6">
    <location>
        <begin position="21"/>
        <end position="43"/>
    </location>
</feature>
<keyword evidence="4 6" id="KW-1133">Transmembrane helix</keyword>
<proteinExistence type="predicted"/>
<dbReference type="Proteomes" id="UP001432180">
    <property type="component" value="Chromosome"/>
</dbReference>
<dbReference type="EMBL" id="CP121472">
    <property type="protein sequence ID" value="WPL19941.1"/>
    <property type="molecule type" value="Genomic_DNA"/>
</dbReference>
<protein>
    <recommendedName>
        <fullName evidence="7">Cardiolipin synthase N-terminal domain-containing protein</fullName>
    </recommendedName>
</protein>
<evidence type="ECO:0000256" key="6">
    <source>
        <dbReference type="SAM" id="Phobius"/>
    </source>
</evidence>
<gene>
    <name evidence="8" type="ORF">Thiowin_05096</name>
</gene>
<evidence type="ECO:0000256" key="4">
    <source>
        <dbReference type="ARBA" id="ARBA00022989"/>
    </source>
</evidence>
<reference evidence="8 9" key="1">
    <citation type="journal article" date="2023" name="Microorganisms">
        <title>Thiorhodovibrio frisius and Trv. litoralis spp. nov., Two Novel Members from a Clade of Fastidious Purple Sulfur Bacteria That Exhibit Unique Red-Shifted Light-Harvesting Capabilities.</title>
        <authorList>
            <person name="Methner A."/>
            <person name="Kuzyk S.B."/>
            <person name="Petersen J."/>
            <person name="Bauer S."/>
            <person name="Brinkmann H."/>
            <person name="Sichau K."/>
            <person name="Wanner G."/>
            <person name="Wolf J."/>
            <person name="Neumann-Schaal M."/>
            <person name="Henke P."/>
            <person name="Tank M."/>
            <person name="Sproer C."/>
            <person name="Bunk B."/>
            <person name="Overmann J."/>
        </authorList>
    </citation>
    <scope>NUCLEOTIDE SEQUENCE [LARGE SCALE GENOMIC DNA]</scope>
    <source>
        <strain evidence="8 9">DSM 6702</strain>
    </source>
</reference>
<sequence>MIQRLHFEFRQECGEHWGIHMIDLQVTGFFGLLLLILDIYAIIKTVQSSAGTLGKVLWVVLILLLPVLGFILWLLLGPKR</sequence>
<evidence type="ECO:0000256" key="1">
    <source>
        <dbReference type="ARBA" id="ARBA00004651"/>
    </source>
</evidence>
<dbReference type="Pfam" id="PF13396">
    <property type="entry name" value="PLDc_N"/>
    <property type="match status" value="1"/>
</dbReference>
<feature type="domain" description="Cardiolipin synthase N-terminal" evidence="7">
    <location>
        <begin position="36"/>
        <end position="78"/>
    </location>
</feature>
<comment type="subcellular location">
    <subcellularLocation>
        <location evidence="1">Cell membrane</location>
        <topology evidence="1">Multi-pass membrane protein</topology>
    </subcellularLocation>
</comment>
<evidence type="ECO:0000313" key="9">
    <source>
        <dbReference type="Proteomes" id="UP001432180"/>
    </source>
</evidence>
<evidence type="ECO:0000256" key="5">
    <source>
        <dbReference type="ARBA" id="ARBA00023136"/>
    </source>
</evidence>
<dbReference type="InterPro" id="IPR027379">
    <property type="entry name" value="CLS_N"/>
</dbReference>
<feature type="transmembrane region" description="Helical" evidence="6">
    <location>
        <begin position="55"/>
        <end position="76"/>
    </location>
</feature>
<evidence type="ECO:0000259" key="7">
    <source>
        <dbReference type="Pfam" id="PF13396"/>
    </source>
</evidence>
<keyword evidence="9" id="KW-1185">Reference proteome</keyword>
<organism evidence="8 9">
    <name type="scientific">Thiorhodovibrio winogradskyi</name>
    <dbReference type="NCBI Taxonomy" id="77007"/>
    <lineage>
        <taxon>Bacteria</taxon>
        <taxon>Pseudomonadati</taxon>
        <taxon>Pseudomonadota</taxon>
        <taxon>Gammaproteobacteria</taxon>
        <taxon>Chromatiales</taxon>
        <taxon>Chromatiaceae</taxon>
        <taxon>Thiorhodovibrio</taxon>
    </lineage>
</organism>
<keyword evidence="2" id="KW-1003">Cell membrane</keyword>
<accession>A0ABZ0SG01</accession>
<keyword evidence="3 6" id="KW-0812">Transmembrane</keyword>
<evidence type="ECO:0000256" key="2">
    <source>
        <dbReference type="ARBA" id="ARBA00022475"/>
    </source>
</evidence>
<evidence type="ECO:0000256" key="3">
    <source>
        <dbReference type="ARBA" id="ARBA00022692"/>
    </source>
</evidence>
<name>A0ABZ0SG01_9GAMM</name>